<evidence type="ECO:0000313" key="1">
    <source>
        <dbReference type="EMBL" id="KAH7285222.1"/>
    </source>
</evidence>
<dbReference type="PANTHER" id="PTHR37698">
    <property type="entry name" value="PHOTOSYNTHETIC NDH SUBUNIT OF SUBCOMPLEX B 1, CHLOROPLASTIC"/>
    <property type="match status" value="1"/>
</dbReference>
<dbReference type="AlphaFoldDB" id="A0A8T2QM49"/>
<dbReference type="Proteomes" id="UP000825935">
    <property type="component" value="Chromosome 33"/>
</dbReference>
<dbReference type="GO" id="GO:0009507">
    <property type="term" value="C:chloroplast"/>
    <property type="evidence" value="ECO:0007669"/>
    <property type="project" value="InterPro"/>
</dbReference>
<dbReference type="SUPFAM" id="SSF53756">
    <property type="entry name" value="UDP-Glycosyltransferase/glycogen phosphorylase"/>
    <property type="match status" value="1"/>
</dbReference>
<dbReference type="GO" id="GO:0010598">
    <property type="term" value="C:NAD(P)H dehydrogenase complex (plastoquinone)"/>
    <property type="evidence" value="ECO:0007669"/>
    <property type="project" value="InterPro"/>
</dbReference>
<dbReference type="EMBL" id="CM035438">
    <property type="protein sequence ID" value="KAH7285222.1"/>
    <property type="molecule type" value="Genomic_DNA"/>
</dbReference>
<dbReference type="Gene3D" id="3.40.50.2000">
    <property type="entry name" value="Glycogen Phosphorylase B"/>
    <property type="match status" value="2"/>
</dbReference>
<sequence length="530" mass="58316">MATQLVLHLPVTSLHHECGSSKARLDVQQNFSVFAPSSDKCALREDNVVNGRASCIVCRARRERKERTDPFGRVICLICNEDTCGPAANSFSGILNATGIYGSNRSKKESSFITHYRAKKKWLDPFDWGDDPRMRSGLEFAEEGLQEPEPPTFPVDPNNEHGFLDFPAQYSVELASLPLLARGDVRKCCCVVTGGVYENLLFFPVIQLLKDRYPGVEIDIFAPERGKQAYELNKNVKYAWVYDVDSSSPSPADYLEFIGKMKFEDYDLLVSTKLSGAGHASTLWMTSARDKIAYVYPNVNAAGSGIFLTDWAEAPHLNLAEGGYHMYAELIEVLKNPKPSVPEMIIKPLQVGVSRKLREFVEKKYVKEGLSKGQYLVFHGIESISLASMQSAGDRDSLLPLKLWAEIAKATSVTFVIVLPLVSDKERVLEALGETTKTIFMTTPGQLAALINDSIGVVTTNTAAVQIACALKKPSVALFSSTEKASLFVPHAEERCCTVIASETGKLIDINIAAAIKAMKSIEQNSLVLS</sequence>
<dbReference type="OrthoDB" id="1932779at2759"/>
<gene>
    <name evidence="1" type="ORF">KP509_33G018200</name>
</gene>
<evidence type="ECO:0000313" key="2">
    <source>
        <dbReference type="Proteomes" id="UP000825935"/>
    </source>
</evidence>
<comment type="caution">
    <text evidence="1">The sequence shown here is derived from an EMBL/GenBank/DDBJ whole genome shotgun (WGS) entry which is preliminary data.</text>
</comment>
<dbReference type="PANTHER" id="PTHR37698:SF1">
    <property type="entry name" value="PHOTOSYNTHETIC NDH SUBUNIT OF SUBCOMPLEX B 1, CHLOROPLASTIC"/>
    <property type="match status" value="1"/>
</dbReference>
<dbReference type="GO" id="GO:0009773">
    <property type="term" value="P:photosynthetic electron transport in photosystem I"/>
    <property type="evidence" value="ECO:0007669"/>
    <property type="project" value="InterPro"/>
</dbReference>
<dbReference type="OMA" id="PLEHWAE"/>
<accession>A0A8T2QM49</accession>
<name>A0A8T2QM49_CERRI</name>
<keyword evidence="2" id="KW-1185">Reference proteome</keyword>
<proteinExistence type="predicted"/>
<reference evidence="1" key="1">
    <citation type="submission" date="2021-08" db="EMBL/GenBank/DDBJ databases">
        <title>WGS assembly of Ceratopteris richardii.</title>
        <authorList>
            <person name="Marchant D.B."/>
            <person name="Chen G."/>
            <person name="Jenkins J."/>
            <person name="Shu S."/>
            <person name="Leebens-Mack J."/>
            <person name="Grimwood J."/>
            <person name="Schmutz J."/>
            <person name="Soltis P."/>
            <person name="Soltis D."/>
            <person name="Chen Z.-H."/>
        </authorList>
    </citation>
    <scope>NUCLEOTIDE SEQUENCE</scope>
    <source>
        <strain evidence="1">Whitten #5841</strain>
        <tissue evidence="1">Leaf</tissue>
    </source>
</reference>
<protein>
    <submittedName>
        <fullName evidence="1">Uncharacterized protein</fullName>
    </submittedName>
</protein>
<dbReference type="InterPro" id="IPR044983">
    <property type="entry name" value="PNSB1"/>
</dbReference>
<organism evidence="1 2">
    <name type="scientific">Ceratopteris richardii</name>
    <name type="common">Triangle waterfern</name>
    <dbReference type="NCBI Taxonomy" id="49495"/>
    <lineage>
        <taxon>Eukaryota</taxon>
        <taxon>Viridiplantae</taxon>
        <taxon>Streptophyta</taxon>
        <taxon>Embryophyta</taxon>
        <taxon>Tracheophyta</taxon>
        <taxon>Polypodiopsida</taxon>
        <taxon>Polypodiidae</taxon>
        <taxon>Polypodiales</taxon>
        <taxon>Pteridineae</taxon>
        <taxon>Pteridaceae</taxon>
        <taxon>Parkerioideae</taxon>
        <taxon>Ceratopteris</taxon>
    </lineage>
</organism>